<keyword evidence="2" id="KW-0808">Transferase</keyword>
<accession>A0ABX5CV85</accession>
<name>A0ABX5CV85_9ALTE</name>
<feature type="domain" description="Glycosyl transferase family 25" evidence="1">
    <location>
        <begin position="11"/>
        <end position="189"/>
    </location>
</feature>
<dbReference type="InterPro" id="IPR002654">
    <property type="entry name" value="Glyco_trans_25"/>
</dbReference>
<dbReference type="RefSeq" id="WP_105929817.1">
    <property type="nucleotide sequence ID" value="NZ_PVNO01000005.1"/>
</dbReference>
<dbReference type="Pfam" id="PF01755">
    <property type="entry name" value="Glyco_transf_25"/>
    <property type="match status" value="1"/>
</dbReference>
<evidence type="ECO:0000313" key="2">
    <source>
        <dbReference type="EMBL" id="PRO70186.1"/>
    </source>
</evidence>
<reference evidence="3" key="1">
    <citation type="journal article" date="2020" name="Int. J. Syst. Evol. Microbiol.">
        <title>Alteromonas alba sp. nov., a marine bacterium isolated from the seawater of the West Pacific Ocean.</title>
        <authorList>
            <person name="Sun C."/>
            <person name="Wu Y.-H."/>
            <person name="Xamxidin M."/>
            <person name="Cheng H."/>
            <person name="Xu X.-W."/>
        </authorList>
    </citation>
    <scope>NUCLEOTIDE SEQUENCE [LARGE SCALE GENOMIC DNA]</scope>
    <source>
        <strain evidence="3">9a2</strain>
    </source>
</reference>
<proteinExistence type="predicted"/>
<gene>
    <name evidence="2" type="ORF">C6Y39_02815</name>
</gene>
<protein>
    <submittedName>
        <fullName evidence="2">Glycosyl transferase family 25</fullName>
    </submittedName>
</protein>
<comment type="caution">
    <text evidence="2">The sequence shown here is derived from an EMBL/GenBank/DDBJ whole genome shotgun (WGS) entry which is preliminary data.</text>
</comment>
<dbReference type="EMBL" id="PVNO01000005">
    <property type="protein sequence ID" value="PRO70186.1"/>
    <property type="molecule type" value="Genomic_DNA"/>
</dbReference>
<evidence type="ECO:0000313" key="3">
    <source>
        <dbReference type="Proteomes" id="UP000239539"/>
    </source>
</evidence>
<organism evidence="2 3">
    <name type="scientific">Alteromonas gracilis</name>
    <dbReference type="NCBI Taxonomy" id="1479524"/>
    <lineage>
        <taxon>Bacteria</taxon>
        <taxon>Pseudomonadati</taxon>
        <taxon>Pseudomonadota</taxon>
        <taxon>Gammaproteobacteria</taxon>
        <taxon>Alteromonadales</taxon>
        <taxon>Alteromonadaceae</taxon>
        <taxon>Alteromonas/Salinimonas group</taxon>
        <taxon>Alteromonas</taxon>
    </lineage>
</organism>
<dbReference type="CDD" id="cd06532">
    <property type="entry name" value="Glyco_transf_25"/>
    <property type="match status" value="1"/>
</dbReference>
<sequence>MITHKHNTQTMPAVYLINLDRSTERLQKSRALLEKHNILFERVPAICGRSLSEDSCLEHYCPNLNKARYYYNLTPAQIGCFLSHREAWRRIAEGDADYGIVLEDDFLIEGDVHKAFATLNGLTHEWDLVKLSAYANRTRPIAKQFFINDEFNLVVHKKPMSGGAATAISKKGAQKLYASTTKFGRPCDTEIQHFWEHGITVLSLMPYPFAQDVTCDSTIACRKKSKDDRRPLRRLSQQGYQYLRNKSEVSKQLRNLALQLHAE</sequence>
<keyword evidence="3" id="KW-1185">Reference proteome</keyword>
<dbReference type="Proteomes" id="UP000239539">
    <property type="component" value="Unassembled WGS sequence"/>
</dbReference>
<dbReference type="GO" id="GO:0016740">
    <property type="term" value="F:transferase activity"/>
    <property type="evidence" value="ECO:0007669"/>
    <property type="project" value="UniProtKB-KW"/>
</dbReference>
<evidence type="ECO:0000259" key="1">
    <source>
        <dbReference type="Pfam" id="PF01755"/>
    </source>
</evidence>